<dbReference type="Pfam" id="PF04707">
    <property type="entry name" value="PRELI"/>
    <property type="match status" value="1"/>
</dbReference>
<feature type="compositionally biased region" description="Pro residues" evidence="1">
    <location>
        <begin position="84"/>
        <end position="107"/>
    </location>
</feature>
<protein>
    <submittedName>
        <fullName evidence="3">PRELI domain containing 2</fullName>
    </submittedName>
</protein>
<dbReference type="InterPro" id="IPR037365">
    <property type="entry name" value="Slowmo/Ups"/>
</dbReference>
<dbReference type="Ensembl" id="ENSABRT00000026968.1">
    <property type="protein sequence ID" value="ENSABRP00000019156.1"/>
    <property type="gene ID" value="ENSABRG00000016427.1"/>
</dbReference>
<keyword evidence="4" id="KW-1185">Reference proteome</keyword>
<dbReference type="GeneTree" id="ENSGT00950000182810"/>
<dbReference type="InterPro" id="IPR006797">
    <property type="entry name" value="PRELI/MSF1_dom"/>
</dbReference>
<name>A0A8B9CHV5_9AVES</name>
<feature type="region of interest" description="Disordered" evidence="1">
    <location>
        <begin position="23"/>
        <end position="137"/>
    </location>
</feature>
<sequence length="322" mass="35022">MFTVKLDANAHLRSRYLLLSSSYIAPRPPPLLPAAPARRRPGGRPGGRQGRGAGPGRPLSHKRSDRTRGCLIAPGAAAGAPGSPQHPAPGSPQHPAPGSPQHPPAAGPPRWWRGGAGPAAGPRAGQEGAAGPGRAGPGPAMGVTVEVHRVYRYPFEQVVASYLRKYPSPMDKHVMAVETVEEKTDLSTGIIYRRRIATCKNVIPEILRKVSALKVPDIYLEEESWLNMQKRNMSMKTHCLTWTQYASLSEESVFRESLENPNWTDFTQKGRISVTGAGLLNRVLEAFAQSFLKQGVKKEKMHLCSFLGTAYLHCHRNSVAVI</sequence>
<proteinExistence type="predicted"/>
<organism evidence="3 4">
    <name type="scientific">Anser brachyrhynchus</name>
    <name type="common">Pink-footed goose</name>
    <dbReference type="NCBI Taxonomy" id="132585"/>
    <lineage>
        <taxon>Eukaryota</taxon>
        <taxon>Metazoa</taxon>
        <taxon>Chordata</taxon>
        <taxon>Craniata</taxon>
        <taxon>Vertebrata</taxon>
        <taxon>Euteleostomi</taxon>
        <taxon>Archelosauria</taxon>
        <taxon>Archosauria</taxon>
        <taxon>Dinosauria</taxon>
        <taxon>Saurischia</taxon>
        <taxon>Theropoda</taxon>
        <taxon>Coelurosauria</taxon>
        <taxon>Aves</taxon>
        <taxon>Neognathae</taxon>
        <taxon>Galloanserae</taxon>
        <taxon>Anseriformes</taxon>
        <taxon>Anatidae</taxon>
        <taxon>Anserinae</taxon>
        <taxon>Anser</taxon>
    </lineage>
</organism>
<dbReference type="AlphaFoldDB" id="A0A8B9CHV5"/>
<feature type="compositionally biased region" description="Low complexity" evidence="1">
    <location>
        <begin position="73"/>
        <end position="83"/>
    </location>
</feature>
<evidence type="ECO:0000313" key="3">
    <source>
        <dbReference type="Ensembl" id="ENSABRP00000019156.1"/>
    </source>
</evidence>
<feature type="domain" description="PRELI/MSF1" evidence="2">
    <location>
        <begin position="141"/>
        <end position="315"/>
    </location>
</feature>
<evidence type="ECO:0000256" key="1">
    <source>
        <dbReference type="SAM" id="MobiDB-lite"/>
    </source>
</evidence>
<accession>A0A8B9CHV5</accession>
<dbReference type="GO" id="GO:0005758">
    <property type="term" value="C:mitochondrial intermembrane space"/>
    <property type="evidence" value="ECO:0007669"/>
    <property type="project" value="InterPro"/>
</dbReference>
<reference evidence="3" key="2">
    <citation type="submission" date="2025-09" db="UniProtKB">
        <authorList>
            <consortium name="Ensembl"/>
        </authorList>
    </citation>
    <scope>IDENTIFICATION</scope>
</reference>
<feature type="compositionally biased region" description="Low complexity" evidence="1">
    <location>
        <begin position="108"/>
        <end position="127"/>
    </location>
</feature>
<dbReference type="Proteomes" id="UP000694426">
    <property type="component" value="Unplaced"/>
</dbReference>
<evidence type="ECO:0000259" key="2">
    <source>
        <dbReference type="PROSITE" id="PS50904"/>
    </source>
</evidence>
<reference evidence="3" key="1">
    <citation type="submission" date="2025-08" db="UniProtKB">
        <authorList>
            <consortium name="Ensembl"/>
        </authorList>
    </citation>
    <scope>IDENTIFICATION</scope>
</reference>
<gene>
    <name evidence="3" type="primary">PRELID2</name>
</gene>
<evidence type="ECO:0000313" key="4">
    <source>
        <dbReference type="Proteomes" id="UP000694426"/>
    </source>
</evidence>
<feature type="compositionally biased region" description="Gly residues" evidence="1">
    <location>
        <begin position="43"/>
        <end position="55"/>
    </location>
</feature>
<dbReference type="PROSITE" id="PS50904">
    <property type="entry name" value="PRELI_MSF1"/>
    <property type="match status" value="1"/>
</dbReference>
<dbReference type="PANTHER" id="PTHR11158">
    <property type="entry name" value="MSF1/PX19 RELATED"/>
    <property type="match status" value="1"/>
</dbReference>